<name>A0A5F1YXJ5_9LEPT</name>
<proteinExistence type="inferred from homology"/>
<dbReference type="GO" id="GO:0008725">
    <property type="term" value="F:DNA-3-methyladenine glycosylase activity"/>
    <property type="evidence" value="ECO:0007669"/>
    <property type="project" value="TreeGrafter"/>
</dbReference>
<dbReference type="Pfam" id="PF00730">
    <property type="entry name" value="HhH-GPD"/>
    <property type="match status" value="1"/>
</dbReference>
<keyword evidence="5" id="KW-0234">DNA repair</keyword>
<dbReference type="OrthoDB" id="9785929at2"/>
<dbReference type="SUPFAM" id="SSF48150">
    <property type="entry name" value="DNA-glycosylase"/>
    <property type="match status" value="1"/>
</dbReference>
<reference evidence="8" key="1">
    <citation type="journal article" date="2019" name="PLoS Negl. Trop. Dis.">
        <title>Revisiting the worldwide diversity of Leptospira species in the environment.</title>
        <authorList>
            <person name="Vincent A.T."/>
            <person name="Schiettekatte O."/>
            <person name="Bourhy P."/>
            <person name="Veyrier F.J."/>
            <person name="Picardeau M."/>
        </authorList>
    </citation>
    <scope>NUCLEOTIDE SEQUENCE [LARGE SCALE GENOMIC DNA]</scope>
    <source>
        <strain evidence="8">201800299</strain>
    </source>
</reference>
<dbReference type="SMART" id="SM00478">
    <property type="entry name" value="ENDO3c"/>
    <property type="match status" value="1"/>
</dbReference>
<evidence type="ECO:0000256" key="5">
    <source>
        <dbReference type="ARBA" id="ARBA00023204"/>
    </source>
</evidence>
<dbReference type="EMBL" id="RQFA01000048">
    <property type="protein sequence ID" value="TGK32628.1"/>
    <property type="molecule type" value="Genomic_DNA"/>
</dbReference>
<evidence type="ECO:0000256" key="2">
    <source>
        <dbReference type="ARBA" id="ARBA00010817"/>
    </source>
</evidence>
<dbReference type="InterPro" id="IPR003265">
    <property type="entry name" value="HhH-GPD_domain"/>
</dbReference>
<dbReference type="GO" id="GO:0006307">
    <property type="term" value="P:DNA alkylation repair"/>
    <property type="evidence" value="ECO:0007669"/>
    <property type="project" value="TreeGrafter"/>
</dbReference>
<dbReference type="Gene3D" id="1.10.340.30">
    <property type="entry name" value="Hypothetical protein, domain 2"/>
    <property type="match status" value="1"/>
</dbReference>
<keyword evidence="4" id="KW-0227">DNA damage</keyword>
<feature type="region of interest" description="Disordered" evidence="6">
    <location>
        <begin position="1"/>
        <end position="39"/>
    </location>
</feature>
<feature type="compositionally biased region" description="Low complexity" evidence="6">
    <location>
        <begin position="1"/>
        <end position="15"/>
    </location>
</feature>
<accession>A0A5F1YXJ5</accession>
<dbReference type="EC" id="3.2.2.21" evidence="3"/>
<dbReference type="AlphaFoldDB" id="A0A5F1YXJ5"/>
<evidence type="ECO:0000256" key="6">
    <source>
        <dbReference type="SAM" id="MobiDB-lite"/>
    </source>
</evidence>
<comment type="similarity">
    <text evidence="2">Belongs to the alkylbase DNA glycosidase AlkA family.</text>
</comment>
<feature type="domain" description="HhH-GPD" evidence="7">
    <location>
        <begin position="85"/>
        <end position="239"/>
    </location>
</feature>
<protein>
    <recommendedName>
        <fullName evidence="3">DNA-3-methyladenine glycosylase II</fullName>
        <ecNumber evidence="3">3.2.2.21</ecNumber>
    </recommendedName>
</protein>
<evidence type="ECO:0000256" key="3">
    <source>
        <dbReference type="ARBA" id="ARBA00012000"/>
    </source>
</evidence>
<dbReference type="FunFam" id="1.10.340.30:FF:000004">
    <property type="entry name" value="DNA-3-methyladenine glycosylase II"/>
    <property type="match status" value="1"/>
</dbReference>
<dbReference type="Gene3D" id="1.10.1670.40">
    <property type="match status" value="1"/>
</dbReference>
<dbReference type="InterPro" id="IPR051912">
    <property type="entry name" value="Alkylbase_DNA_Glycosylase/TA"/>
</dbReference>
<evidence type="ECO:0000259" key="7">
    <source>
        <dbReference type="SMART" id="SM00478"/>
    </source>
</evidence>
<dbReference type="GO" id="GO:0032131">
    <property type="term" value="F:alkylated DNA binding"/>
    <property type="evidence" value="ECO:0007669"/>
    <property type="project" value="TreeGrafter"/>
</dbReference>
<comment type="catalytic activity">
    <reaction evidence="1">
        <text>Hydrolysis of alkylated DNA, releasing 3-methyladenine, 3-methylguanine, 7-methylguanine and 7-methyladenine.</text>
        <dbReference type="EC" id="3.2.2.21"/>
    </reaction>
</comment>
<dbReference type="InterPro" id="IPR011257">
    <property type="entry name" value="DNA_glycosylase"/>
</dbReference>
<organism evidence="8 9">
    <name type="scientific">Leptospira gomenensis</name>
    <dbReference type="NCBI Taxonomy" id="2484974"/>
    <lineage>
        <taxon>Bacteria</taxon>
        <taxon>Pseudomonadati</taxon>
        <taxon>Spirochaetota</taxon>
        <taxon>Spirochaetia</taxon>
        <taxon>Leptospirales</taxon>
        <taxon>Leptospiraceae</taxon>
        <taxon>Leptospira</taxon>
    </lineage>
</organism>
<dbReference type="GO" id="GO:0032993">
    <property type="term" value="C:protein-DNA complex"/>
    <property type="evidence" value="ECO:0007669"/>
    <property type="project" value="TreeGrafter"/>
</dbReference>
<dbReference type="Proteomes" id="UP000298277">
    <property type="component" value="Unassembled WGS sequence"/>
</dbReference>
<dbReference type="GO" id="GO:0005737">
    <property type="term" value="C:cytoplasm"/>
    <property type="evidence" value="ECO:0007669"/>
    <property type="project" value="TreeGrafter"/>
</dbReference>
<dbReference type="PANTHER" id="PTHR43003">
    <property type="entry name" value="DNA-3-METHYLADENINE GLYCOSYLASE"/>
    <property type="match status" value="1"/>
</dbReference>
<sequence>MTSPKKSSNSGNSPSDKTVRKNSKGNPPGSFRNEGPVSDRDLRLKKATSWLRKKDPITRKLIDSVGPCGLKTIGAPYQVLIKSVLGQQLSVKVALTFERRLIALAGTKKIPSPDQIVKIPNSELRKIGVSQAKTETVKRVAEAYQVGLLSDSKLRKSDDLAVMELLCSLKGVGPWTAEMVLIFALDRWDHFSINDLILRKAVEKHYGILKDDKKEIQEFLKSFSPYRTVLSWYLWADVDGGEGWG</sequence>
<evidence type="ECO:0000256" key="1">
    <source>
        <dbReference type="ARBA" id="ARBA00000086"/>
    </source>
</evidence>
<evidence type="ECO:0000256" key="4">
    <source>
        <dbReference type="ARBA" id="ARBA00022763"/>
    </source>
</evidence>
<evidence type="ECO:0000313" key="8">
    <source>
        <dbReference type="EMBL" id="TGK32628.1"/>
    </source>
</evidence>
<evidence type="ECO:0000313" key="9">
    <source>
        <dbReference type="Proteomes" id="UP000298277"/>
    </source>
</evidence>
<dbReference type="PANTHER" id="PTHR43003:SF5">
    <property type="entry name" value="DNA-3-METHYLADENINE GLYCOSYLASE"/>
    <property type="match status" value="1"/>
</dbReference>
<comment type="caution">
    <text evidence="8">The sequence shown here is derived from an EMBL/GenBank/DDBJ whole genome shotgun (WGS) entry which is preliminary data.</text>
</comment>
<gene>
    <name evidence="8" type="ORF">EHQ17_11675</name>
</gene>
<dbReference type="CDD" id="cd00056">
    <property type="entry name" value="ENDO3c"/>
    <property type="match status" value="1"/>
</dbReference>
<keyword evidence="9" id="KW-1185">Reference proteome</keyword>
<dbReference type="GO" id="GO:0006285">
    <property type="term" value="P:base-excision repair, AP site formation"/>
    <property type="evidence" value="ECO:0007669"/>
    <property type="project" value="TreeGrafter"/>
</dbReference>
<dbReference type="GO" id="GO:0043916">
    <property type="term" value="F:DNA-7-methylguanine glycosylase activity"/>
    <property type="evidence" value="ECO:0007669"/>
    <property type="project" value="TreeGrafter"/>
</dbReference>